<accession>A0AAN5I2Y8</accession>
<sequence>PAADSKKTSTEAPPQTPKTPQGVSWITEPAEAAAAAPPPTPSSPSVINITAPAADQGGAPRSPKSPSSPGIKWASESTRTGGNASDAGGAPASAESTFVVNAPWEGADRAPEALEKSPPKPDEDGVTWITEVPTAPPVSKEPEETQRPSLARSESIRSERDPSTATDITVREASPQKRTLAPSVTSDDENLANGVMQESMGTKVRKLSWADQQPSVAEDSFSAAIDDYEKKLNETTAQTKELVDLLCQTGDQITVNSMKMSDVFNDAVQAGVRSMLDQEKRDRAAATLSPIAENGEPMSREPPPQLVAGALPPNVESVIVSCPELKYVTGSLVLESANILVTDDEAGLFLFTLDSKVVRHVTNPAWKHASSPVIFKDRLKSYILILMDCKDEEDGSWVRHIVKFSENLDYLEKVECPKWIRERTIISDRLAVNRYENIYYCANGEIFSGLYELAPTGKWTELLYRQSESFVDMLAFAIIGPIQQILVVEGRRDHVLLCSIRESVCVEARRMALCERPGALARDESGRLFVMNRAQAAIQVVDTRVWAACRNMALVDKFVPHFSASFGMLVIPQKNAVKVHKYSFEWDD</sequence>
<proteinExistence type="predicted"/>
<feature type="compositionally biased region" description="Basic and acidic residues" evidence="1">
    <location>
        <begin position="106"/>
        <end position="123"/>
    </location>
</feature>
<organism evidence="2 3">
    <name type="scientific">Pristionchus mayeri</name>
    <dbReference type="NCBI Taxonomy" id="1317129"/>
    <lineage>
        <taxon>Eukaryota</taxon>
        <taxon>Metazoa</taxon>
        <taxon>Ecdysozoa</taxon>
        <taxon>Nematoda</taxon>
        <taxon>Chromadorea</taxon>
        <taxon>Rhabditida</taxon>
        <taxon>Rhabditina</taxon>
        <taxon>Diplogasteromorpha</taxon>
        <taxon>Diplogasteroidea</taxon>
        <taxon>Neodiplogasteridae</taxon>
        <taxon>Pristionchus</taxon>
    </lineage>
</organism>
<comment type="caution">
    <text evidence="2">The sequence shown here is derived from an EMBL/GenBank/DDBJ whole genome shotgun (WGS) entry which is preliminary data.</text>
</comment>
<dbReference type="AlphaFoldDB" id="A0AAN5I2Y8"/>
<protein>
    <submittedName>
        <fullName evidence="2">Uncharacterized protein</fullName>
    </submittedName>
</protein>
<evidence type="ECO:0000313" key="3">
    <source>
        <dbReference type="Proteomes" id="UP001328107"/>
    </source>
</evidence>
<feature type="compositionally biased region" description="Polar residues" evidence="1">
    <location>
        <begin position="10"/>
        <end position="24"/>
    </location>
</feature>
<evidence type="ECO:0000313" key="2">
    <source>
        <dbReference type="EMBL" id="GMR49784.1"/>
    </source>
</evidence>
<feature type="region of interest" description="Disordered" evidence="1">
    <location>
        <begin position="1"/>
        <end position="188"/>
    </location>
</feature>
<keyword evidence="3" id="KW-1185">Reference proteome</keyword>
<dbReference type="EMBL" id="BTRK01000004">
    <property type="protein sequence ID" value="GMR49784.1"/>
    <property type="molecule type" value="Genomic_DNA"/>
</dbReference>
<dbReference type="Proteomes" id="UP001328107">
    <property type="component" value="Unassembled WGS sequence"/>
</dbReference>
<reference evidence="3" key="1">
    <citation type="submission" date="2022-10" db="EMBL/GenBank/DDBJ databases">
        <title>Genome assembly of Pristionchus species.</title>
        <authorList>
            <person name="Yoshida K."/>
            <person name="Sommer R.J."/>
        </authorList>
    </citation>
    <scope>NUCLEOTIDE SEQUENCE [LARGE SCALE GENOMIC DNA]</scope>
    <source>
        <strain evidence="3">RS5460</strain>
    </source>
</reference>
<feature type="non-terminal residue" evidence="2">
    <location>
        <position position="1"/>
    </location>
</feature>
<evidence type="ECO:0000256" key="1">
    <source>
        <dbReference type="SAM" id="MobiDB-lite"/>
    </source>
</evidence>
<gene>
    <name evidence="2" type="ORF">PMAYCL1PPCAC_19979</name>
</gene>
<name>A0AAN5I2Y8_9BILA</name>